<dbReference type="Pfam" id="PF04075">
    <property type="entry name" value="F420H2_quin_red"/>
    <property type="match status" value="1"/>
</dbReference>
<name>A0A839RYA4_9PSEU</name>
<dbReference type="InterPro" id="IPR012349">
    <property type="entry name" value="Split_barrel_FMN-bd"/>
</dbReference>
<accession>A0A839RYA4</accession>
<comment type="caution">
    <text evidence="1">The sequence shown here is derived from an EMBL/GenBank/DDBJ whole genome shotgun (WGS) entry which is preliminary data.</text>
</comment>
<reference evidence="1 2" key="1">
    <citation type="submission" date="2020-08" db="EMBL/GenBank/DDBJ databases">
        <title>Genomic Encyclopedia of Type Strains, Phase III (KMG-III): the genomes of soil and plant-associated and newly described type strains.</title>
        <authorList>
            <person name="Whitman W."/>
        </authorList>
    </citation>
    <scope>NUCLEOTIDE SEQUENCE [LARGE SCALE GENOMIC DNA]</scope>
    <source>
        <strain evidence="1 2">CECT 8577</strain>
    </source>
</reference>
<dbReference type="RefSeq" id="WP_183647895.1">
    <property type="nucleotide sequence ID" value="NZ_JACHWU010000001.1"/>
</dbReference>
<sequence length="115" mass="12923">MTWDPNVTTVRIATRGRVTGREHTVTTWFACAGGAVYVAARGGLRSDWVRNVLAAPAVELRRRRRSWTAAGALVDAAEEVRRAVEAFADKYARHPEVIGAWRADPPTFVRFRWTE</sequence>
<dbReference type="SUPFAM" id="SSF50475">
    <property type="entry name" value="FMN-binding split barrel"/>
    <property type="match status" value="1"/>
</dbReference>
<dbReference type="GO" id="GO:0016491">
    <property type="term" value="F:oxidoreductase activity"/>
    <property type="evidence" value="ECO:0007669"/>
    <property type="project" value="InterPro"/>
</dbReference>
<dbReference type="EMBL" id="JACHWU010000001">
    <property type="protein sequence ID" value="MBB3049800.1"/>
    <property type="molecule type" value="Genomic_DNA"/>
</dbReference>
<protein>
    <submittedName>
        <fullName evidence="1">Deazaflavin-dependent oxidoreductase (Nitroreductase family)</fullName>
    </submittedName>
</protein>
<evidence type="ECO:0000313" key="1">
    <source>
        <dbReference type="EMBL" id="MBB3049800.1"/>
    </source>
</evidence>
<proteinExistence type="predicted"/>
<dbReference type="AlphaFoldDB" id="A0A839RYA4"/>
<organism evidence="1 2">
    <name type="scientific">Prauserella isguenensis</name>
    <dbReference type="NCBI Taxonomy" id="1470180"/>
    <lineage>
        <taxon>Bacteria</taxon>
        <taxon>Bacillati</taxon>
        <taxon>Actinomycetota</taxon>
        <taxon>Actinomycetes</taxon>
        <taxon>Pseudonocardiales</taxon>
        <taxon>Pseudonocardiaceae</taxon>
        <taxon>Prauserella</taxon>
    </lineage>
</organism>
<gene>
    <name evidence="1" type="ORF">FHS23_000795</name>
</gene>
<evidence type="ECO:0000313" key="2">
    <source>
        <dbReference type="Proteomes" id="UP000550714"/>
    </source>
</evidence>
<dbReference type="InterPro" id="IPR004378">
    <property type="entry name" value="F420H2_quin_Rdtase"/>
</dbReference>
<keyword evidence="2" id="KW-1185">Reference proteome</keyword>
<dbReference type="Gene3D" id="2.30.110.10">
    <property type="entry name" value="Electron Transport, Fmn-binding Protein, Chain A"/>
    <property type="match status" value="1"/>
</dbReference>
<dbReference type="Proteomes" id="UP000550714">
    <property type="component" value="Unassembled WGS sequence"/>
</dbReference>